<dbReference type="Pfam" id="PF13592">
    <property type="entry name" value="HTH_33"/>
    <property type="match status" value="1"/>
</dbReference>
<evidence type="ECO:0000313" key="2">
    <source>
        <dbReference type="EMBL" id="MFC5055900.1"/>
    </source>
</evidence>
<dbReference type="EMBL" id="JBHSJB010000017">
    <property type="protein sequence ID" value="MFC5055900.1"/>
    <property type="molecule type" value="Genomic_DNA"/>
</dbReference>
<accession>A0ABV9Y2X3</accession>
<proteinExistence type="predicted"/>
<organism evidence="2 3">
    <name type="scientific">Saccharothrix xinjiangensis</name>
    <dbReference type="NCBI Taxonomy" id="204798"/>
    <lineage>
        <taxon>Bacteria</taxon>
        <taxon>Bacillati</taxon>
        <taxon>Actinomycetota</taxon>
        <taxon>Actinomycetes</taxon>
        <taxon>Pseudonocardiales</taxon>
        <taxon>Pseudonocardiaceae</taxon>
        <taxon>Saccharothrix</taxon>
    </lineage>
</organism>
<evidence type="ECO:0000313" key="3">
    <source>
        <dbReference type="Proteomes" id="UP001595833"/>
    </source>
</evidence>
<gene>
    <name evidence="2" type="ORF">ACFPFM_19330</name>
</gene>
<keyword evidence="3" id="KW-1185">Reference proteome</keyword>
<feature type="domain" description="Winged helix-turn helix" evidence="1">
    <location>
        <begin position="81"/>
        <end position="133"/>
    </location>
</feature>
<dbReference type="InterPro" id="IPR025959">
    <property type="entry name" value="Winged_HTH_dom"/>
</dbReference>
<name>A0ABV9Y2X3_9PSEU</name>
<dbReference type="Proteomes" id="UP001595833">
    <property type="component" value="Unassembled WGS sequence"/>
</dbReference>
<dbReference type="RefSeq" id="WP_380646934.1">
    <property type="nucleotide sequence ID" value="NZ_BAAAKE010000025.1"/>
</dbReference>
<protein>
    <submittedName>
        <fullName evidence="2">Winged helix-turn-helix domain-containing protein</fullName>
    </submittedName>
</protein>
<comment type="caution">
    <text evidence="2">The sequence shown here is derived from an EMBL/GenBank/DDBJ whole genome shotgun (WGS) entry which is preliminary data.</text>
</comment>
<evidence type="ECO:0000259" key="1">
    <source>
        <dbReference type="Pfam" id="PF13592"/>
    </source>
</evidence>
<reference evidence="3" key="1">
    <citation type="journal article" date="2019" name="Int. J. Syst. Evol. Microbiol.">
        <title>The Global Catalogue of Microorganisms (GCM) 10K type strain sequencing project: providing services to taxonomists for standard genome sequencing and annotation.</title>
        <authorList>
            <consortium name="The Broad Institute Genomics Platform"/>
            <consortium name="The Broad Institute Genome Sequencing Center for Infectious Disease"/>
            <person name="Wu L."/>
            <person name="Ma J."/>
        </authorList>
    </citation>
    <scope>NUCLEOTIDE SEQUENCE [LARGE SCALE GENOMIC DNA]</scope>
    <source>
        <strain evidence="3">KCTC 12848</strain>
    </source>
</reference>
<sequence>MPVPGSPGSRGPPWSPRGCGWVCGRWRSGAGVGVRVVWRRCGRRGRCRWSGSRRRSGNGWCASWPGVRWRTAGTRGRGGPLARVKTVIGRLFRVGYAVQGVWRLLRRHGWSVQVPAHRALELDDGAVGVWHEEVWPRVKDSRRTWAPSSASRTRRARA</sequence>